<name>D5GP29_TUBMM</name>
<dbReference type="KEGG" id="tml:GSTUM_00011639001"/>
<accession>D5GP29</accession>
<protein>
    <submittedName>
        <fullName evidence="7">(Perigord truffle) hypothetical protein</fullName>
    </submittedName>
</protein>
<dbReference type="PANTHER" id="PTHR24305:SF166">
    <property type="entry name" value="CYTOCHROME P450 12A4, MITOCHONDRIAL-RELATED"/>
    <property type="match status" value="1"/>
</dbReference>
<dbReference type="GO" id="GO:0016705">
    <property type="term" value="F:oxidoreductase activity, acting on paired donors, with incorporation or reduction of molecular oxygen"/>
    <property type="evidence" value="ECO:0007669"/>
    <property type="project" value="InterPro"/>
</dbReference>
<keyword evidence="6" id="KW-0560">Oxidoreductase</keyword>
<dbReference type="STRING" id="656061.D5GP29"/>
<dbReference type="PANTHER" id="PTHR24305">
    <property type="entry name" value="CYTOCHROME P450"/>
    <property type="match status" value="1"/>
</dbReference>
<dbReference type="GO" id="GO:0005506">
    <property type="term" value="F:iron ion binding"/>
    <property type="evidence" value="ECO:0007669"/>
    <property type="project" value="InterPro"/>
</dbReference>
<dbReference type="InterPro" id="IPR001128">
    <property type="entry name" value="Cyt_P450"/>
</dbReference>
<dbReference type="GeneID" id="9186512"/>
<dbReference type="Pfam" id="PF00067">
    <property type="entry name" value="p450"/>
    <property type="match status" value="1"/>
</dbReference>
<dbReference type="GO" id="GO:0004497">
    <property type="term" value="F:monooxygenase activity"/>
    <property type="evidence" value="ECO:0007669"/>
    <property type="project" value="UniProtKB-KW"/>
</dbReference>
<dbReference type="InParanoid" id="D5GP29"/>
<evidence type="ECO:0000256" key="3">
    <source>
        <dbReference type="ARBA" id="ARBA00022723"/>
    </source>
</evidence>
<dbReference type="OMA" id="ICLGRYI"/>
<dbReference type="SUPFAM" id="SSF48264">
    <property type="entry name" value="Cytochrome P450"/>
    <property type="match status" value="1"/>
</dbReference>
<organism evidence="7 8">
    <name type="scientific">Tuber melanosporum (strain Mel28)</name>
    <name type="common">Perigord black truffle</name>
    <dbReference type="NCBI Taxonomy" id="656061"/>
    <lineage>
        <taxon>Eukaryota</taxon>
        <taxon>Fungi</taxon>
        <taxon>Dikarya</taxon>
        <taxon>Ascomycota</taxon>
        <taxon>Pezizomycotina</taxon>
        <taxon>Pezizomycetes</taxon>
        <taxon>Pezizales</taxon>
        <taxon>Tuberaceae</taxon>
        <taxon>Tuber</taxon>
    </lineage>
</organism>
<comment type="similarity">
    <text evidence="2 6">Belongs to the cytochrome P450 family.</text>
</comment>
<proteinExistence type="inferred from homology"/>
<feature type="binding site" description="axial binding residue" evidence="5">
    <location>
        <position position="479"/>
    </location>
    <ligand>
        <name>heme</name>
        <dbReference type="ChEBI" id="CHEBI:30413"/>
    </ligand>
    <ligandPart>
        <name>Fe</name>
        <dbReference type="ChEBI" id="CHEBI:18248"/>
    </ligandPart>
</feature>
<keyword evidence="6" id="KW-0503">Monooxygenase</keyword>
<dbReference type="InterPro" id="IPR036396">
    <property type="entry name" value="Cyt_P450_sf"/>
</dbReference>
<reference evidence="7 8" key="1">
    <citation type="journal article" date="2010" name="Nature">
        <title>Perigord black truffle genome uncovers evolutionary origins and mechanisms of symbiosis.</title>
        <authorList>
            <person name="Martin F."/>
            <person name="Kohler A."/>
            <person name="Murat C."/>
            <person name="Balestrini R."/>
            <person name="Coutinho P.M."/>
            <person name="Jaillon O."/>
            <person name="Montanini B."/>
            <person name="Morin E."/>
            <person name="Noel B."/>
            <person name="Percudani R."/>
            <person name="Porcel B."/>
            <person name="Rubini A."/>
            <person name="Amicucci A."/>
            <person name="Amselem J."/>
            <person name="Anthouard V."/>
            <person name="Arcioni S."/>
            <person name="Artiguenave F."/>
            <person name="Aury J.M."/>
            <person name="Ballario P."/>
            <person name="Bolchi A."/>
            <person name="Brenna A."/>
            <person name="Brun A."/>
            <person name="Buee M."/>
            <person name="Cantarel B."/>
            <person name="Chevalier G."/>
            <person name="Couloux A."/>
            <person name="Da Silva C."/>
            <person name="Denoeud F."/>
            <person name="Duplessis S."/>
            <person name="Ghignone S."/>
            <person name="Hilselberger B."/>
            <person name="Iotti M."/>
            <person name="Marcais B."/>
            <person name="Mello A."/>
            <person name="Miranda M."/>
            <person name="Pacioni G."/>
            <person name="Quesneville H."/>
            <person name="Riccioni C."/>
            <person name="Ruotolo R."/>
            <person name="Splivallo R."/>
            <person name="Stocchi V."/>
            <person name="Tisserant E."/>
            <person name="Viscomi A.R."/>
            <person name="Zambonelli A."/>
            <person name="Zampieri E."/>
            <person name="Henrissat B."/>
            <person name="Lebrun M.H."/>
            <person name="Paolocci F."/>
            <person name="Bonfante P."/>
            <person name="Ottonello S."/>
            <person name="Wincker P."/>
        </authorList>
    </citation>
    <scope>NUCLEOTIDE SEQUENCE [LARGE SCALE GENOMIC DNA]</scope>
    <source>
        <strain evidence="7 8">Mel28</strain>
    </source>
</reference>
<keyword evidence="8" id="KW-1185">Reference proteome</keyword>
<evidence type="ECO:0000256" key="6">
    <source>
        <dbReference type="RuleBase" id="RU000461"/>
    </source>
</evidence>
<dbReference type="InterPro" id="IPR002401">
    <property type="entry name" value="Cyt_P450_E_grp-I"/>
</dbReference>
<evidence type="ECO:0000313" key="8">
    <source>
        <dbReference type="Proteomes" id="UP000006911"/>
    </source>
</evidence>
<evidence type="ECO:0000256" key="4">
    <source>
        <dbReference type="ARBA" id="ARBA00023004"/>
    </source>
</evidence>
<sequence>MFLNLLGRAVYGLMQHKLYSLAGILILTLAYWTHAYLTSPFRKQNIPGPFLGKFTNAYRWYYVMRHTWHRDLMDLHKKYGPLVWIAPNDISVSDPSLRNVIYGFQNHKKDFTFFRKSHSYETGSINQDFSFIFEQDPEKARLGKYYMSHFYSEQGLLNLEENFDKAVNELIEGLDKHHARTGTPCKMVDWAEFFALDLVAQITVDRSAGFCLAGKDVNNAAYGMRVIIKTVGALMPLPWVLSATSRAIRQNLLLRFLINLYRNVLLLPTFTFDTGIADLKTLGEKNPKHLLAKFYNAQSKMREHYPHGNQAEGTTIQVFNLIAGAVGAVPHTQVKLIHELTLHPEILQKVREELATTDNTFHLEDFIRHNGRQNKYPIFESAVREAVRLSPAVAFSLSRKVPPSGCQLHQYHIPPGYNVGMAAYQVNYDEGYFGPDVAQFRPERWLEDHPTEMLEGEKRSMKNYIEAGWLSFGSGGRVCIGRHLAMFMMMKFTAAVVREFDIRVVKQPVEHHTLVTEMLGMEVLLSRKCAVRVGQHDG</sequence>
<dbReference type="Gene3D" id="1.10.630.10">
    <property type="entry name" value="Cytochrome P450"/>
    <property type="match status" value="1"/>
</dbReference>
<dbReference type="GO" id="GO:0020037">
    <property type="term" value="F:heme binding"/>
    <property type="evidence" value="ECO:0007669"/>
    <property type="project" value="InterPro"/>
</dbReference>
<dbReference type="HOGENOM" id="CLU_001570_14_0_1"/>
<dbReference type="Proteomes" id="UP000006911">
    <property type="component" value="Unassembled WGS sequence"/>
</dbReference>
<keyword evidence="4 5" id="KW-0408">Iron</keyword>
<dbReference type="PRINTS" id="PR00385">
    <property type="entry name" value="P450"/>
</dbReference>
<dbReference type="EMBL" id="FN430371">
    <property type="protein sequence ID" value="CAZ86272.1"/>
    <property type="molecule type" value="Genomic_DNA"/>
</dbReference>
<evidence type="ECO:0000256" key="1">
    <source>
        <dbReference type="ARBA" id="ARBA00001971"/>
    </source>
</evidence>
<dbReference type="InterPro" id="IPR050121">
    <property type="entry name" value="Cytochrome_P450_monoxygenase"/>
</dbReference>
<gene>
    <name evidence="7" type="ORF">GSTUM_00011639001</name>
</gene>
<evidence type="ECO:0000256" key="5">
    <source>
        <dbReference type="PIRSR" id="PIRSR602401-1"/>
    </source>
</evidence>
<comment type="cofactor">
    <cofactor evidence="1 5">
        <name>heme</name>
        <dbReference type="ChEBI" id="CHEBI:30413"/>
    </cofactor>
</comment>
<dbReference type="InterPro" id="IPR017972">
    <property type="entry name" value="Cyt_P450_CS"/>
</dbReference>
<dbReference type="AlphaFoldDB" id="D5GP29"/>
<evidence type="ECO:0000256" key="2">
    <source>
        <dbReference type="ARBA" id="ARBA00010617"/>
    </source>
</evidence>
<keyword evidence="3 5" id="KW-0479">Metal-binding</keyword>
<dbReference type="PRINTS" id="PR00463">
    <property type="entry name" value="EP450I"/>
</dbReference>
<keyword evidence="5 6" id="KW-0349">Heme</keyword>
<dbReference type="eggNOG" id="KOG0157">
    <property type="taxonomic scope" value="Eukaryota"/>
</dbReference>
<dbReference type="PROSITE" id="PS00086">
    <property type="entry name" value="CYTOCHROME_P450"/>
    <property type="match status" value="1"/>
</dbReference>
<dbReference type="RefSeq" id="XP_002842081.1">
    <property type="nucleotide sequence ID" value="XM_002842035.1"/>
</dbReference>
<evidence type="ECO:0000313" key="7">
    <source>
        <dbReference type="EMBL" id="CAZ86272.1"/>
    </source>
</evidence>